<dbReference type="EC" id="2.4.1.7" evidence="7"/>
<feature type="binding site" evidence="5">
    <location>
        <position position="392"/>
    </location>
    <ligand>
        <name>substrate</name>
    </ligand>
</feature>
<reference evidence="7 8" key="1">
    <citation type="submission" date="2007-10" db="EMBL/GenBank/DDBJ databases">
        <title>Complete sequence of Desulfococcus oleovorans Hxd3.</title>
        <authorList>
            <consortium name="US DOE Joint Genome Institute"/>
            <person name="Copeland A."/>
            <person name="Lucas S."/>
            <person name="Lapidus A."/>
            <person name="Barry K."/>
            <person name="Glavina del Rio T."/>
            <person name="Dalin E."/>
            <person name="Tice H."/>
            <person name="Pitluck S."/>
            <person name="Kiss H."/>
            <person name="Brettin T."/>
            <person name="Bruce D."/>
            <person name="Detter J.C."/>
            <person name="Han C."/>
            <person name="Schmutz J."/>
            <person name="Larimer F."/>
            <person name="Land M."/>
            <person name="Hauser L."/>
            <person name="Kyrpides N."/>
            <person name="Kim E."/>
            <person name="Wawrik B."/>
            <person name="Richardson P."/>
        </authorList>
    </citation>
    <scope>NUCLEOTIDE SEQUENCE [LARGE SCALE GENOMIC DNA]</scope>
    <source>
        <strain evidence="8">DSM 6200 / JCM 39069 / Hxd3</strain>
    </source>
</reference>
<accession>A8ZUP8</accession>
<keyword evidence="3 7" id="KW-0808">Transferase</keyword>
<feature type="active site" description="Nucleophile" evidence="4">
    <location>
        <position position="193"/>
    </location>
</feature>
<dbReference type="STRING" id="96561.Dole_0651"/>
<dbReference type="OrthoDB" id="9805159at2"/>
<dbReference type="Proteomes" id="UP000008561">
    <property type="component" value="Chromosome"/>
</dbReference>
<dbReference type="Gene3D" id="3.90.400.10">
    <property type="entry name" value="Oligo-1,6-glucosidase, Domain 2"/>
    <property type="match status" value="1"/>
</dbReference>
<evidence type="ECO:0000313" key="8">
    <source>
        <dbReference type="Proteomes" id="UP000008561"/>
    </source>
</evidence>
<dbReference type="PANTHER" id="PTHR38784">
    <property type="entry name" value="SUCROSE PHOSPHORYLASE"/>
    <property type="match status" value="1"/>
</dbReference>
<evidence type="ECO:0000256" key="5">
    <source>
        <dbReference type="PIRSR" id="PIRSR003059-2"/>
    </source>
</evidence>
<gene>
    <name evidence="7" type="ordered locus">Dole_0651</name>
</gene>
<organism evidence="7 8">
    <name type="scientific">Desulfosudis oleivorans (strain DSM 6200 / JCM 39069 / Hxd3)</name>
    <name type="common">Desulfococcus oleovorans</name>
    <dbReference type="NCBI Taxonomy" id="96561"/>
    <lineage>
        <taxon>Bacteria</taxon>
        <taxon>Pseudomonadati</taxon>
        <taxon>Thermodesulfobacteriota</taxon>
        <taxon>Desulfobacteria</taxon>
        <taxon>Desulfobacterales</taxon>
        <taxon>Desulfosudaceae</taxon>
        <taxon>Desulfosudis</taxon>
    </lineage>
</organism>
<dbReference type="SUPFAM" id="SSF51445">
    <property type="entry name" value="(Trans)glycosidases"/>
    <property type="match status" value="1"/>
</dbReference>
<feature type="binding site" evidence="5">
    <location>
        <position position="49"/>
    </location>
    <ligand>
        <name>substrate</name>
    </ligand>
</feature>
<dbReference type="eggNOG" id="COG0366">
    <property type="taxonomic scope" value="Bacteria"/>
</dbReference>
<dbReference type="GO" id="GO:0009018">
    <property type="term" value="F:sucrose phosphorylase activity"/>
    <property type="evidence" value="ECO:0007669"/>
    <property type="project" value="UniProtKB-EC"/>
</dbReference>
<dbReference type="KEGG" id="dol:Dole_0651"/>
<dbReference type="CAZy" id="GH13">
    <property type="family name" value="Glycoside Hydrolase Family 13"/>
</dbReference>
<feature type="binding site" evidence="5">
    <location>
        <position position="87"/>
    </location>
    <ligand>
        <name>substrate</name>
    </ligand>
</feature>
<evidence type="ECO:0000259" key="6">
    <source>
        <dbReference type="Pfam" id="PF00128"/>
    </source>
</evidence>
<dbReference type="InterPro" id="IPR022527">
    <property type="entry name" value="Sucrose_phospho"/>
</dbReference>
<dbReference type="Gene3D" id="3.20.20.80">
    <property type="entry name" value="Glycosidases"/>
    <property type="match status" value="1"/>
</dbReference>
<evidence type="ECO:0000256" key="1">
    <source>
        <dbReference type="ARBA" id="ARBA00008452"/>
    </source>
</evidence>
<feature type="binding site" evidence="5">
    <location>
        <begin position="335"/>
        <end position="338"/>
    </location>
    <ligand>
        <name>substrate</name>
    </ligand>
</feature>
<feature type="binding site" evidence="5">
    <location>
        <begin position="191"/>
        <end position="193"/>
    </location>
    <ligand>
        <name>substrate</name>
    </ligand>
</feature>
<dbReference type="InterPro" id="IPR006047">
    <property type="entry name" value="GH13_cat_dom"/>
</dbReference>
<dbReference type="GO" id="GO:0005975">
    <property type="term" value="P:carbohydrate metabolic process"/>
    <property type="evidence" value="ECO:0007669"/>
    <property type="project" value="InterPro"/>
</dbReference>
<dbReference type="EMBL" id="CP000859">
    <property type="protein sequence ID" value="ABW66461.1"/>
    <property type="molecule type" value="Genomic_DNA"/>
</dbReference>
<dbReference type="PANTHER" id="PTHR38784:SF1">
    <property type="entry name" value="SUCROSE PHOSPHORYLASE"/>
    <property type="match status" value="1"/>
</dbReference>
<dbReference type="Pfam" id="PF00128">
    <property type="entry name" value="Alpha-amylase"/>
    <property type="match status" value="1"/>
</dbReference>
<dbReference type="PIRSF" id="PIRSF003059">
    <property type="entry name" value="Sucrose_phosphorylase"/>
    <property type="match status" value="1"/>
</dbReference>
<protein>
    <submittedName>
        <fullName evidence="7">Sucrose phosphorylase</fullName>
        <ecNumber evidence="7">2.4.1.7</ecNumber>
    </submittedName>
</protein>
<evidence type="ECO:0000256" key="4">
    <source>
        <dbReference type="PIRSR" id="PIRSR003059-1"/>
    </source>
</evidence>
<proteinExistence type="inferred from homology"/>
<comment type="similarity">
    <text evidence="1">Belongs to the glycosyl hydrolase 13 family. Sucrose phosphorylase subfamily.</text>
</comment>
<evidence type="ECO:0000256" key="3">
    <source>
        <dbReference type="ARBA" id="ARBA00022679"/>
    </source>
</evidence>
<keyword evidence="8" id="KW-1185">Reference proteome</keyword>
<feature type="active site" description="Proton donor" evidence="4">
    <location>
        <position position="234"/>
    </location>
</feature>
<dbReference type="HOGENOM" id="CLU_021358_1_0_7"/>
<feature type="binding site" evidence="5">
    <location>
        <begin position="291"/>
        <end position="292"/>
    </location>
    <ligand>
        <name>substrate</name>
    </ligand>
</feature>
<dbReference type="AlphaFoldDB" id="A8ZUP8"/>
<evidence type="ECO:0000256" key="2">
    <source>
        <dbReference type="ARBA" id="ARBA00022676"/>
    </source>
</evidence>
<dbReference type="NCBIfam" id="TIGR03852">
    <property type="entry name" value="sucrose_gtfA"/>
    <property type="match status" value="1"/>
</dbReference>
<dbReference type="InterPro" id="IPR016377">
    <property type="entry name" value="Sucrose_GGa_phosphorylase-rel"/>
</dbReference>
<dbReference type="CDD" id="cd11355">
    <property type="entry name" value="AmyAc_Sucrose_phosphorylase"/>
    <property type="match status" value="1"/>
</dbReference>
<dbReference type="InterPro" id="IPR017853">
    <property type="entry name" value="GH"/>
</dbReference>
<name>A8ZUP8_DESOH</name>
<dbReference type="InterPro" id="IPR045857">
    <property type="entry name" value="O16G_dom_2"/>
</dbReference>
<feature type="binding site" evidence="5">
    <location>
        <position position="234"/>
    </location>
    <ligand>
        <name>substrate</name>
    </ligand>
</feature>
<evidence type="ECO:0000313" key="7">
    <source>
        <dbReference type="EMBL" id="ABW66461.1"/>
    </source>
</evidence>
<sequence length="482" mass="56389">MTLRNRIQVISYPDSLGKNLQELHYVLRRYFADAAGGVHLLPFYPSSADRGFAPVTYYQVDPAFGTWRDIELIQEDFDITIDFMVNHISRQSKYVADFIEKGDKSEYADMFLSFNKLAPDGEIRKEDLDKVYTRKPSPPYQVIERPDGSRETIWSTFDYEQIDVDVQSPVTRELFRDFLIFLSRRKPEFIRMDAFAYTTIRLGTNCFFVEPEVWELLEMLEGFVSPFGVQLLPEVHEHYSYQLKLAEKGYWVYDFALPMLVLHTLYHHTNKRLLHWLRICPRRQFTTLDTHDGLGVVDVADLMSQEEIERTVDGLYEKGSNIKRIYSTADYQNLDIYQVNCTYYSALERNDDSYLAARTLQFYAPGIPHVYYVGLLAGENDVALVEATRNGRDINRHNYTLDEIAVAVEREVVQRLIRLMRFRSSYPAFDGELVIEETPENRVALTWNMPPYTTTARVDLDSYRTEITFWDADTRSEKSFVV</sequence>
<feature type="domain" description="Glycosyl hydrolase family 13 catalytic" evidence="6">
    <location>
        <begin position="37"/>
        <end position="194"/>
    </location>
</feature>
<dbReference type="RefSeq" id="WP_012174080.1">
    <property type="nucleotide sequence ID" value="NC_009943.1"/>
</dbReference>
<keyword evidence="2 7" id="KW-0328">Glycosyltransferase</keyword>